<comment type="caution">
    <text evidence="2">The sequence shown here is derived from an EMBL/GenBank/DDBJ whole genome shotgun (WGS) entry which is preliminary data.</text>
</comment>
<feature type="chain" id="PRO_5047171426" description="Lipoprotein" evidence="1">
    <location>
        <begin position="23"/>
        <end position="124"/>
    </location>
</feature>
<evidence type="ECO:0000313" key="2">
    <source>
        <dbReference type="EMBL" id="MBL0387520.1"/>
    </source>
</evidence>
<dbReference type="Proteomes" id="UP000602284">
    <property type="component" value="Unassembled WGS sequence"/>
</dbReference>
<name>A0ABS1JB65_9BACL</name>
<accession>A0ABS1JB65</accession>
<feature type="signal peptide" evidence="1">
    <location>
        <begin position="1"/>
        <end position="22"/>
    </location>
</feature>
<evidence type="ECO:0008006" key="4">
    <source>
        <dbReference type="Google" id="ProtNLM"/>
    </source>
</evidence>
<dbReference type="PROSITE" id="PS51257">
    <property type="entry name" value="PROKAR_LIPOPROTEIN"/>
    <property type="match status" value="1"/>
</dbReference>
<dbReference type="EMBL" id="JAEQNB010000004">
    <property type="protein sequence ID" value="MBL0387520.1"/>
    <property type="molecule type" value="Genomic_DNA"/>
</dbReference>
<gene>
    <name evidence="2" type="ORF">JJB07_12815</name>
</gene>
<evidence type="ECO:0000256" key="1">
    <source>
        <dbReference type="SAM" id="SignalP"/>
    </source>
</evidence>
<reference evidence="2 3" key="1">
    <citation type="submission" date="2021-01" db="EMBL/GenBank/DDBJ databases">
        <title>Tumebacillus sp. strain ITR2 16S ribosomal RNA gene Genome sequencing and assembly.</title>
        <authorList>
            <person name="Kang M."/>
        </authorList>
    </citation>
    <scope>NUCLEOTIDE SEQUENCE [LARGE SCALE GENOMIC DNA]</scope>
    <source>
        <strain evidence="2 3">ITR2</strain>
    </source>
</reference>
<organism evidence="2 3">
    <name type="scientific">Tumebacillus amylolyticus</name>
    <dbReference type="NCBI Taxonomy" id="2801339"/>
    <lineage>
        <taxon>Bacteria</taxon>
        <taxon>Bacillati</taxon>
        <taxon>Bacillota</taxon>
        <taxon>Bacilli</taxon>
        <taxon>Bacillales</taxon>
        <taxon>Alicyclobacillaceae</taxon>
        <taxon>Tumebacillus</taxon>
    </lineage>
</organism>
<proteinExistence type="predicted"/>
<dbReference type="RefSeq" id="WP_201635615.1">
    <property type="nucleotide sequence ID" value="NZ_JAEQNB010000004.1"/>
</dbReference>
<evidence type="ECO:0000313" key="3">
    <source>
        <dbReference type="Proteomes" id="UP000602284"/>
    </source>
</evidence>
<sequence length="124" mass="13635">MKKQLTLLLLTGALLCTAMTSAGCSQDVSNQLQQSAQDALNKLQNNTELKNKLMSAANATKDKVESFMGDLMKNQAVVDAEKKLGDQIVQQVIEQAVQNNGGKLDAATQDWIVKELQKRMQQQQ</sequence>
<protein>
    <recommendedName>
        <fullName evidence="4">Lipoprotein</fullName>
    </recommendedName>
</protein>
<keyword evidence="3" id="KW-1185">Reference proteome</keyword>
<keyword evidence="1" id="KW-0732">Signal</keyword>